<dbReference type="PANTHER" id="PTHR11106">
    <property type="entry name" value="GANGLIOSIDE INDUCED DIFFERENTIATION ASSOCIATED PROTEIN 2-RELATED"/>
    <property type="match status" value="1"/>
</dbReference>
<evidence type="ECO:0000313" key="10">
    <source>
        <dbReference type="EMBL" id="OEH92614.1"/>
    </source>
</evidence>
<proteinExistence type="inferred from homology"/>
<evidence type="ECO:0000256" key="4">
    <source>
        <dbReference type="ARBA" id="ARBA00022801"/>
    </source>
</evidence>
<dbReference type="NCBIfam" id="NF003163">
    <property type="entry name" value="PRK04143.1"/>
    <property type="match status" value="1"/>
</dbReference>
<organism evidence="10 11">
    <name type="scientific">Bacillus solimangrovi</name>
    <dbReference type="NCBI Taxonomy" id="1305675"/>
    <lineage>
        <taxon>Bacteria</taxon>
        <taxon>Bacillati</taxon>
        <taxon>Bacillota</taxon>
        <taxon>Bacilli</taxon>
        <taxon>Bacillales</taxon>
        <taxon>Bacillaceae</taxon>
        <taxon>Bacillus</taxon>
    </lineage>
</organism>
<dbReference type="SMART" id="SM00506">
    <property type="entry name" value="A1pp"/>
    <property type="match status" value="1"/>
</dbReference>
<feature type="domain" description="Macro" evidence="9">
    <location>
        <begin position="88"/>
        <end position="282"/>
    </location>
</feature>
<dbReference type="PANTHER" id="PTHR11106:SF121">
    <property type="entry name" value="ADP-RIBOSE 1''-PHOSPHATE PHOSPHATASE"/>
    <property type="match status" value="1"/>
</dbReference>
<keyword evidence="11" id="KW-1185">Reference proteome</keyword>
<dbReference type="EMBL" id="MJEH01000024">
    <property type="protein sequence ID" value="OEH92614.1"/>
    <property type="molecule type" value="Genomic_DNA"/>
</dbReference>
<evidence type="ECO:0000256" key="1">
    <source>
        <dbReference type="ARBA" id="ARBA00001947"/>
    </source>
</evidence>
<evidence type="ECO:0000256" key="8">
    <source>
        <dbReference type="ARBA" id="ARBA00093459"/>
    </source>
</evidence>
<evidence type="ECO:0000256" key="2">
    <source>
        <dbReference type="ARBA" id="ARBA00018852"/>
    </source>
</evidence>
<dbReference type="InterPro" id="IPR002589">
    <property type="entry name" value="Macro_dom"/>
</dbReference>
<keyword evidence="6" id="KW-0326">Glycosidase</keyword>
<evidence type="ECO:0000256" key="5">
    <source>
        <dbReference type="ARBA" id="ARBA00022833"/>
    </source>
</evidence>
<keyword evidence="5" id="KW-0862">Zinc</keyword>
<evidence type="ECO:0000256" key="7">
    <source>
        <dbReference type="ARBA" id="ARBA00048482"/>
    </source>
</evidence>
<name>A0A1E5LEV6_9BACI</name>
<evidence type="ECO:0000259" key="9">
    <source>
        <dbReference type="PROSITE" id="PS51154"/>
    </source>
</evidence>
<dbReference type="CDD" id="cd02908">
    <property type="entry name" value="Macro_OAADPr_deacetylase"/>
    <property type="match status" value="1"/>
</dbReference>
<gene>
    <name evidence="10" type="ORF">BFG57_15055</name>
</gene>
<sequence>MPSPSAKVDSEQVVDELITKLLQEPEAPKDVQIPADHFSKRQLLRGLLNIRQPKLLDEEFLRKLDSLLQTELKEKGVVKVDELNTVSHLVPNNPFSQSDKFVLWQGDITQLDAGAIVNAANKYMLGCFQPSHACIDNAIHSAAGPQLRNDCEIIMSQQGELEHTGGAKITRAYNLPSQYVLHTVGPIVPNGTTLTKQQKEELAACYISCLELAREIKNIETIAFCAISTGVFGFPKREAANIAIDTVNDWLATQPNHFKKIIFNVFGEEDYHEYLKVFQQSANS</sequence>
<dbReference type="GO" id="GO:0046872">
    <property type="term" value="F:metal ion binding"/>
    <property type="evidence" value="ECO:0007669"/>
    <property type="project" value="UniProtKB-KW"/>
</dbReference>
<dbReference type="PROSITE" id="PS51154">
    <property type="entry name" value="MACRO"/>
    <property type="match status" value="1"/>
</dbReference>
<comment type="cofactor">
    <cofactor evidence="1">
        <name>Zn(2+)</name>
        <dbReference type="ChEBI" id="CHEBI:29105"/>
    </cofactor>
</comment>
<dbReference type="Gene3D" id="3.40.220.10">
    <property type="entry name" value="Leucine Aminopeptidase, subunit E, domain 1"/>
    <property type="match status" value="1"/>
</dbReference>
<accession>A0A1E5LEV6</accession>
<protein>
    <recommendedName>
        <fullName evidence="2">Protein-ADP-ribose hydrolase</fullName>
    </recommendedName>
</protein>
<evidence type="ECO:0000256" key="6">
    <source>
        <dbReference type="ARBA" id="ARBA00023295"/>
    </source>
</evidence>
<evidence type="ECO:0000256" key="3">
    <source>
        <dbReference type="ARBA" id="ARBA00022723"/>
    </source>
</evidence>
<dbReference type="STRING" id="1305675.BFG57_15055"/>
<evidence type="ECO:0000313" key="11">
    <source>
        <dbReference type="Proteomes" id="UP000095209"/>
    </source>
</evidence>
<dbReference type="Proteomes" id="UP000095209">
    <property type="component" value="Unassembled WGS sequence"/>
</dbReference>
<keyword evidence="4" id="KW-0378">Hydrolase</keyword>
<dbReference type="SUPFAM" id="SSF52949">
    <property type="entry name" value="Macro domain-like"/>
    <property type="match status" value="1"/>
</dbReference>
<comment type="caution">
    <text evidence="10">The sequence shown here is derived from an EMBL/GenBank/DDBJ whole genome shotgun (WGS) entry which is preliminary data.</text>
</comment>
<reference evidence="10 11" key="1">
    <citation type="submission" date="2016-08" db="EMBL/GenBank/DDBJ databases">
        <title>Genome of Bacillus solimangrovi GH2-4.</title>
        <authorList>
            <person name="Lim S."/>
            <person name="Kim B.-C."/>
        </authorList>
    </citation>
    <scope>NUCLEOTIDE SEQUENCE [LARGE SCALE GENOMIC DNA]</scope>
    <source>
        <strain evidence="10 11">GH2-4</strain>
    </source>
</reference>
<dbReference type="AlphaFoldDB" id="A0A1E5LEV6"/>
<keyword evidence="3" id="KW-0479">Metal-binding</keyword>
<comment type="similarity">
    <text evidence="8">Belongs to the MacroD-type family. Zn-Macro subfamily.</text>
</comment>
<dbReference type="GO" id="GO:0016798">
    <property type="term" value="F:hydrolase activity, acting on glycosyl bonds"/>
    <property type="evidence" value="ECO:0007669"/>
    <property type="project" value="UniProtKB-KW"/>
</dbReference>
<dbReference type="Pfam" id="PF01661">
    <property type="entry name" value="Macro"/>
    <property type="match status" value="1"/>
</dbReference>
<comment type="catalytic activity">
    <reaction evidence="7">
        <text>4-O-(ADP-D-ribosyl)-L-aspartyl-[protein] + H2O = L-aspartyl-[protein] + ADP-D-ribose + H(+)</text>
        <dbReference type="Rhea" id="RHEA:54428"/>
        <dbReference type="Rhea" id="RHEA-COMP:9867"/>
        <dbReference type="Rhea" id="RHEA-COMP:13832"/>
        <dbReference type="ChEBI" id="CHEBI:15377"/>
        <dbReference type="ChEBI" id="CHEBI:15378"/>
        <dbReference type="ChEBI" id="CHEBI:29961"/>
        <dbReference type="ChEBI" id="CHEBI:57967"/>
        <dbReference type="ChEBI" id="CHEBI:138102"/>
    </reaction>
    <physiologicalReaction direction="left-to-right" evidence="7">
        <dbReference type="Rhea" id="RHEA:54429"/>
    </physiologicalReaction>
</comment>
<dbReference type="InterPro" id="IPR043472">
    <property type="entry name" value="Macro_dom-like"/>
</dbReference>